<dbReference type="InterPro" id="IPR050103">
    <property type="entry name" value="Class-III_PLP-dep_AT"/>
</dbReference>
<keyword evidence="5 11" id="KW-0032">Aminotransferase</keyword>
<evidence type="ECO:0000256" key="4">
    <source>
        <dbReference type="ARBA" id="ARBA00022490"/>
    </source>
</evidence>
<reference evidence="12 13" key="1">
    <citation type="journal article" date="2005" name="Int. J. Syst. Evol. Microbiol.">
        <title>Halobacillus yeomjeoni sp. nov., isolated from a marine solar saltern in Korea.</title>
        <authorList>
            <person name="Yoon J.H."/>
            <person name="Kang S.J."/>
            <person name="Lee C.H."/>
            <person name="Oh H.W."/>
            <person name="Oh T.K."/>
        </authorList>
    </citation>
    <scope>NUCLEOTIDE SEQUENCE [LARGE SCALE GENOMIC DNA]</scope>
    <source>
        <strain evidence="12 13">KCTC 3957</strain>
    </source>
</reference>
<accession>A0A931MTS6</accession>
<dbReference type="GO" id="GO:0004587">
    <property type="term" value="F:ornithine aminotransferase activity"/>
    <property type="evidence" value="ECO:0007669"/>
    <property type="project" value="UniProtKB-UniRule"/>
</dbReference>
<protein>
    <recommendedName>
        <fullName evidence="3 11">Ornithine aminotransferase</fullName>
        <shortName evidence="11">OAT</shortName>
        <ecNumber evidence="3 11">2.6.1.13</ecNumber>
    </recommendedName>
    <alternativeName>
        <fullName evidence="10 11">Ornithine--oxo-acid aminotransferase</fullName>
    </alternativeName>
</protein>
<evidence type="ECO:0000256" key="2">
    <source>
        <dbReference type="ARBA" id="ARBA00004998"/>
    </source>
</evidence>
<dbReference type="EMBL" id="JADZSC010000001">
    <property type="protein sequence ID" value="MBH0228751.1"/>
    <property type="molecule type" value="Genomic_DNA"/>
</dbReference>
<keyword evidence="9 11" id="KW-0663">Pyridoxal phosphate</keyword>
<keyword evidence="8 11" id="KW-0808">Transferase</keyword>
<dbReference type="InterPro" id="IPR015424">
    <property type="entry name" value="PyrdxlP-dep_Trfase"/>
</dbReference>
<dbReference type="InterPro" id="IPR034757">
    <property type="entry name" value="Ornith_aminotrans_bact"/>
</dbReference>
<gene>
    <name evidence="11" type="primary">rocD</name>
    <name evidence="12" type="ORF">H0267_00880</name>
</gene>
<keyword evidence="7 11" id="KW-0641">Proline biosynthesis</keyword>
<dbReference type="GO" id="GO:0055129">
    <property type="term" value="P:L-proline biosynthetic process"/>
    <property type="evidence" value="ECO:0007669"/>
    <property type="project" value="UniProtKB-UniRule"/>
</dbReference>
<dbReference type="Gene3D" id="3.40.640.10">
    <property type="entry name" value="Type I PLP-dependent aspartate aminotransferase-like (Major domain)"/>
    <property type="match status" value="1"/>
</dbReference>
<dbReference type="GO" id="GO:0030170">
    <property type="term" value="F:pyridoxal phosphate binding"/>
    <property type="evidence" value="ECO:0007669"/>
    <property type="project" value="UniProtKB-UniRule"/>
</dbReference>
<evidence type="ECO:0000256" key="8">
    <source>
        <dbReference type="ARBA" id="ARBA00022679"/>
    </source>
</evidence>
<comment type="subcellular location">
    <subcellularLocation>
        <location evidence="11">Cytoplasm</location>
    </subcellularLocation>
</comment>
<evidence type="ECO:0000256" key="9">
    <source>
        <dbReference type="ARBA" id="ARBA00022898"/>
    </source>
</evidence>
<dbReference type="NCBIfam" id="TIGR01885">
    <property type="entry name" value="Orn_aminotrans"/>
    <property type="match status" value="1"/>
</dbReference>
<evidence type="ECO:0000256" key="6">
    <source>
        <dbReference type="ARBA" id="ARBA00022605"/>
    </source>
</evidence>
<evidence type="ECO:0000256" key="11">
    <source>
        <dbReference type="HAMAP-Rule" id="MF_01689"/>
    </source>
</evidence>
<evidence type="ECO:0000256" key="1">
    <source>
        <dbReference type="ARBA" id="ARBA00001933"/>
    </source>
</evidence>
<sequence>MSVMSQGIIDQTQEYGAKNYHPLPIVIAKGEGVWVEDPEGNRYMDMLSAYSAVNQGHRHPKIIQALQDQASRVTLTSRAFHNDQLGPWYEKICKITNKEMALPMNTGAEAVETAIKAARRWAYDVKKVKEDQAEIIACTGNFHGRTMSAVSLSSEEEYKRGFGPMLPGIKLVPYGDVEALKEAITENTAAFLLEPIQGEAGIVMPPEGFLKEAYEVCQKENVLFVADEIQAGLGRSGKMFACDWEDVSPDMLILGKALGGGVFPISCVVANKEVLGVFNPGSHGSTFGGNPLACAVSVASLEVIEEEKLAERSLELGTYMMEELRSIDNPKIKEVRGKGLFIGVEMTEPARKYCEQLKDKGLLCKETHENVIRFAPPLVISKEDLDWAIQQIKEVLS</sequence>
<evidence type="ECO:0000256" key="7">
    <source>
        <dbReference type="ARBA" id="ARBA00022650"/>
    </source>
</evidence>
<keyword evidence="4 11" id="KW-0963">Cytoplasm</keyword>
<dbReference type="HAMAP" id="MF_01689">
    <property type="entry name" value="Ornith_aminotrans_3"/>
    <property type="match status" value="1"/>
</dbReference>
<comment type="function">
    <text evidence="11">Catalyzes the interconversion of ornithine to glutamate semialdehyde.</text>
</comment>
<dbReference type="InterPro" id="IPR015421">
    <property type="entry name" value="PyrdxlP-dep_Trfase_major"/>
</dbReference>
<comment type="pathway">
    <text evidence="2 11">Amino-acid biosynthesis; L-proline biosynthesis; L-glutamate 5-semialdehyde from L-ornithine: step 1/1.</text>
</comment>
<dbReference type="Gene3D" id="3.90.1150.10">
    <property type="entry name" value="Aspartate Aminotransferase, domain 1"/>
    <property type="match status" value="1"/>
</dbReference>
<evidence type="ECO:0000313" key="12">
    <source>
        <dbReference type="EMBL" id="MBH0228751.1"/>
    </source>
</evidence>
<comment type="similarity">
    <text evidence="11">Belongs to the class-III pyridoxal-phosphate-dependent aminotransferase family. OAT subfamily.</text>
</comment>
<dbReference type="PANTHER" id="PTHR11986">
    <property type="entry name" value="AMINOTRANSFERASE CLASS III"/>
    <property type="match status" value="1"/>
</dbReference>
<proteinExistence type="inferred from homology"/>
<dbReference type="InterPro" id="IPR015422">
    <property type="entry name" value="PyrdxlP-dep_Trfase_small"/>
</dbReference>
<dbReference type="SUPFAM" id="SSF53383">
    <property type="entry name" value="PLP-dependent transferases"/>
    <property type="match status" value="1"/>
</dbReference>
<dbReference type="Pfam" id="PF00202">
    <property type="entry name" value="Aminotran_3"/>
    <property type="match status" value="1"/>
</dbReference>
<dbReference type="EC" id="2.6.1.13" evidence="3 11"/>
<comment type="caution">
    <text evidence="12">The sequence shown here is derived from an EMBL/GenBank/DDBJ whole genome shotgun (WGS) entry which is preliminary data.</text>
</comment>
<dbReference type="InterPro" id="IPR049704">
    <property type="entry name" value="Aminotrans_3_PPA_site"/>
</dbReference>
<dbReference type="AlphaFoldDB" id="A0A931MTS6"/>
<dbReference type="PROSITE" id="PS00600">
    <property type="entry name" value="AA_TRANSFER_CLASS_3"/>
    <property type="match status" value="1"/>
</dbReference>
<name>A0A931MTS6_9BACI</name>
<dbReference type="PIRSF" id="PIRSF000521">
    <property type="entry name" value="Transaminase_4ab_Lys_Orn"/>
    <property type="match status" value="1"/>
</dbReference>
<dbReference type="PANTHER" id="PTHR11986:SF18">
    <property type="entry name" value="ORNITHINE AMINOTRANSFERASE, MITOCHONDRIAL"/>
    <property type="match status" value="1"/>
</dbReference>
<comment type="cofactor">
    <cofactor evidence="1 11">
        <name>pyridoxal 5'-phosphate</name>
        <dbReference type="ChEBI" id="CHEBI:597326"/>
    </cofactor>
</comment>
<keyword evidence="6 11" id="KW-0028">Amino-acid biosynthesis</keyword>
<dbReference type="FunFam" id="3.40.640.10:FF:000011">
    <property type="entry name" value="Ornithine aminotransferase"/>
    <property type="match status" value="1"/>
</dbReference>
<dbReference type="InterPro" id="IPR005814">
    <property type="entry name" value="Aminotrans_3"/>
</dbReference>
<dbReference type="GO" id="GO:0042802">
    <property type="term" value="F:identical protein binding"/>
    <property type="evidence" value="ECO:0007669"/>
    <property type="project" value="TreeGrafter"/>
</dbReference>
<dbReference type="RefSeq" id="WP_197315399.1">
    <property type="nucleotide sequence ID" value="NZ_JADZSC010000001.1"/>
</dbReference>
<evidence type="ECO:0000256" key="3">
    <source>
        <dbReference type="ARBA" id="ARBA00012924"/>
    </source>
</evidence>
<dbReference type="NCBIfam" id="NF003145">
    <property type="entry name" value="PRK04073.1"/>
    <property type="match status" value="1"/>
</dbReference>
<dbReference type="InterPro" id="IPR010164">
    <property type="entry name" value="Orn_aminotrans"/>
</dbReference>
<keyword evidence="13" id="KW-1185">Reference proteome</keyword>
<organism evidence="12 13">
    <name type="scientific">Halobacillus yeomjeoni</name>
    <dbReference type="NCBI Taxonomy" id="311194"/>
    <lineage>
        <taxon>Bacteria</taxon>
        <taxon>Bacillati</taxon>
        <taxon>Bacillota</taxon>
        <taxon>Bacilli</taxon>
        <taxon>Bacillales</taxon>
        <taxon>Bacillaceae</taxon>
        <taxon>Halobacillus</taxon>
    </lineage>
</organism>
<dbReference type="CDD" id="cd00610">
    <property type="entry name" value="OAT_like"/>
    <property type="match status" value="1"/>
</dbReference>
<comment type="catalytic activity">
    <reaction evidence="11">
        <text>a 2-oxocarboxylate + L-ornithine = L-glutamate 5-semialdehyde + an L-alpha-amino acid</text>
        <dbReference type="Rhea" id="RHEA:13877"/>
        <dbReference type="ChEBI" id="CHEBI:35179"/>
        <dbReference type="ChEBI" id="CHEBI:46911"/>
        <dbReference type="ChEBI" id="CHEBI:58066"/>
        <dbReference type="ChEBI" id="CHEBI:59869"/>
        <dbReference type="EC" id="2.6.1.13"/>
    </reaction>
</comment>
<dbReference type="GO" id="GO:0005737">
    <property type="term" value="C:cytoplasm"/>
    <property type="evidence" value="ECO:0007669"/>
    <property type="project" value="UniProtKB-SubCell"/>
</dbReference>
<evidence type="ECO:0000313" key="13">
    <source>
        <dbReference type="Proteomes" id="UP000614490"/>
    </source>
</evidence>
<feature type="modified residue" description="N6-(pyridoxal phosphate)lysine" evidence="11">
    <location>
        <position position="256"/>
    </location>
</feature>
<dbReference type="Proteomes" id="UP000614490">
    <property type="component" value="Unassembled WGS sequence"/>
</dbReference>
<evidence type="ECO:0000256" key="5">
    <source>
        <dbReference type="ARBA" id="ARBA00022576"/>
    </source>
</evidence>
<evidence type="ECO:0000256" key="10">
    <source>
        <dbReference type="ARBA" id="ARBA00030587"/>
    </source>
</evidence>